<reference evidence="2 3" key="1">
    <citation type="submission" date="2019-12" db="EMBL/GenBank/DDBJ databases">
        <authorList>
            <person name="Alioto T."/>
            <person name="Alioto T."/>
            <person name="Gomez Garrido J."/>
        </authorList>
    </citation>
    <scope>NUCLEOTIDE SEQUENCE [LARGE SCALE GENOMIC DNA]</scope>
</reference>
<name>A0A8S0TWD0_OLEEU</name>
<gene>
    <name evidence="2" type="ORF">OLEA9_A048558</name>
</gene>
<dbReference type="PANTHER" id="PTHR12486:SF4">
    <property type="entry name" value="APRATAXIN"/>
    <property type="match status" value="1"/>
</dbReference>
<dbReference type="GO" id="GO:0003697">
    <property type="term" value="F:single-stranded DNA binding"/>
    <property type="evidence" value="ECO:0007669"/>
    <property type="project" value="TreeGrafter"/>
</dbReference>
<proteinExistence type="predicted"/>
<dbReference type="GO" id="GO:0003725">
    <property type="term" value="F:double-stranded RNA binding"/>
    <property type="evidence" value="ECO:0007669"/>
    <property type="project" value="TreeGrafter"/>
</dbReference>
<keyword evidence="3" id="KW-1185">Reference proteome</keyword>
<dbReference type="Gene3D" id="3.30.428.10">
    <property type="entry name" value="HIT-like"/>
    <property type="match status" value="1"/>
</dbReference>
<dbReference type="EMBL" id="CACTIH010007310">
    <property type="protein sequence ID" value="CAA3009033.1"/>
    <property type="molecule type" value="Genomic_DNA"/>
</dbReference>
<protein>
    <submittedName>
        <fullName evidence="2">Transcription factor bHLH140</fullName>
    </submittedName>
</protein>
<dbReference type="InterPro" id="IPR036265">
    <property type="entry name" value="HIT-like_sf"/>
</dbReference>
<dbReference type="GO" id="GO:0005634">
    <property type="term" value="C:nucleus"/>
    <property type="evidence" value="ECO:0007669"/>
    <property type="project" value="TreeGrafter"/>
</dbReference>
<dbReference type="PANTHER" id="PTHR12486">
    <property type="entry name" value="APRATAXIN-RELATED"/>
    <property type="match status" value="1"/>
</dbReference>
<evidence type="ECO:0000259" key="1">
    <source>
        <dbReference type="Pfam" id="PF16278"/>
    </source>
</evidence>
<dbReference type="Pfam" id="PF16278">
    <property type="entry name" value="zf-C2HE"/>
    <property type="match status" value="1"/>
</dbReference>
<feature type="domain" description="Aprataxin C2HE/C2H2/C2HC zinc finger" evidence="1">
    <location>
        <begin position="42"/>
        <end position="96"/>
    </location>
</feature>
<dbReference type="Gramene" id="OE9A048558T1">
    <property type="protein sequence ID" value="OE9A048558C1"/>
    <property type="gene ID" value="OE9A048558"/>
</dbReference>
<dbReference type="GO" id="GO:0030983">
    <property type="term" value="F:mismatched DNA binding"/>
    <property type="evidence" value="ECO:0007669"/>
    <property type="project" value="TreeGrafter"/>
</dbReference>
<dbReference type="GO" id="GO:0000012">
    <property type="term" value="P:single strand break repair"/>
    <property type="evidence" value="ECO:0007669"/>
    <property type="project" value="TreeGrafter"/>
</dbReference>
<evidence type="ECO:0000313" key="2">
    <source>
        <dbReference type="EMBL" id="CAA3009033.1"/>
    </source>
</evidence>
<dbReference type="Proteomes" id="UP000594638">
    <property type="component" value="Unassembled WGS sequence"/>
</dbReference>
<sequence length="122" mass="13894">MSSLDVTAALYASREDDLVTDIQSQDFDSKHLKNKKHWNVFNTPFFWDSVDVIQEISEYGKVVSKSEDNFLSMELRCHTCQSAHPNIPRIRSHISSCRAMFPAALLQNGRLVFLTSEDGTVK</sequence>
<dbReference type="OrthoDB" id="3512845at2759"/>
<dbReference type="InterPro" id="IPR032566">
    <property type="entry name" value="Znf-C2HE"/>
</dbReference>
<dbReference type="SUPFAM" id="SSF54197">
    <property type="entry name" value="HIT-like"/>
    <property type="match status" value="1"/>
</dbReference>
<evidence type="ECO:0000313" key="3">
    <source>
        <dbReference type="Proteomes" id="UP000594638"/>
    </source>
</evidence>
<dbReference type="AlphaFoldDB" id="A0A8S0TWD0"/>
<accession>A0A8S0TWD0</accession>
<dbReference type="GO" id="GO:0033699">
    <property type="term" value="F:DNA 5'-adenosine monophosphate hydrolase activity"/>
    <property type="evidence" value="ECO:0007669"/>
    <property type="project" value="TreeGrafter"/>
</dbReference>
<organism evidence="2 3">
    <name type="scientific">Olea europaea subsp. europaea</name>
    <dbReference type="NCBI Taxonomy" id="158383"/>
    <lineage>
        <taxon>Eukaryota</taxon>
        <taxon>Viridiplantae</taxon>
        <taxon>Streptophyta</taxon>
        <taxon>Embryophyta</taxon>
        <taxon>Tracheophyta</taxon>
        <taxon>Spermatophyta</taxon>
        <taxon>Magnoliopsida</taxon>
        <taxon>eudicotyledons</taxon>
        <taxon>Gunneridae</taxon>
        <taxon>Pentapetalae</taxon>
        <taxon>asterids</taxon>
        <taxon>lamiids</taxon>
        <taxon>Lamiales</taxon>
        <taxon>Oleaceae</taxon>
        <taxon>Oleeae</taxon>
        <taxon>Olea</taxon>
    </lineage>
</organism>
<comment type="caution">
    <text evidence="2">The sequence shown here is derived from an EMBL/GenBank/DDBJ whole genome shotgun (WGS) entry which is preliminary data.</text>
</comment>
<dbReference type="GO" id="GO:1990165">
    <property type="term" value="F:single-strand break-containing DNA binding"/>
    <property type="evidence" value="ECO:0007669"/>
    <property type="project" value="TreeGrafter"/>
</dbReference>